<dbReference type="Gene3D" id="1.20.1260.10">
    <property type="match status" value="1"/>
</dbReference>
<dbReference type="PROSITE" id="PS00819">
    <property type="entry name" value="DPS_2"/>
    <property type="match status" value="1"/>
</dbReference>
<dbReference type="EMBL" id="FMZH01000008">
    <property type="protein sequence ID" value="SDD85827.1"/>
    <property type="molecule type" value="Genomic_DNA"/>
</dbReference>
<dbReference type="InterPro" id="IPR009078">
    <property type="entry name" value="Ferritin-like_SF"/>
</dbReference>
<dbReference type="GO" id="GO:0008199">
    <property type="term" value="F:ferric iron binding"/>
    <property type="evidence" value="ECO:0007669"/>
    <property type="project" value="InterPro"/>
</dbReference>
<feature type="domain" description="Ferritin/DPS" evidence="3">
    <location>
        <begin position="18"/>
        <end position="157"/>
    </location>
</feature>
<keyword evidence="4" id="KW-0238">DNA-binding</keyword>
<dbReference type="InterPro" id="IPR008331">
    <property type="entry name" value="Ferritin_DPS_dom"/>
</dbReference>
<dbReference type="InterPro" id="IPR012347">
    <property type="entry name" value="Ferritin-like"/>
</dbReference>
<dbReference type="PROSITE" id="PS00818">
    <property type="entry name" value="DPS_1"/>
    <property type="match status" value="1"/>
</dbReference>
<evidence type="ECO:0000256" key="1">
    <source>
        <dbReference type="ARBA" id="ARBA00009497"/>
    </source>
</evidence>
<dbReference type="CDD" id="cd01043">
    <property type="entry name" value="DPS"/>
    <property type="match status" value="1"/>
</dbReference>
<dbReference type="RefSeq" id="WP_090771000.1">
    <property type="nucleotide sequence ID" value="NZ_FMZH01000008.1"/>
</dbReference>
<reference evidence="5" key="1">
    <citation type="submission" date="2016-10" db="EMBL/GenBank/DDBJ databases">
        <authorList>
            <person name="Varghese N."/>
            <person name="Submissions S."/>
        </authorList>
    </citation>
    <scope>NUCLEOTIDE SEQUENCE [LARGE SCALE GENOMIC DNA]</scope>
    <source>
        <strain evidence="5">DSM 18609</strain>
    </source>
</reference>
<name>A0A1G6Y7Z1_9SPHI</name>
<sequence>MDAKEISLNEKEVKPVVDLLNDYLANYHIHYQKLRGCHWNVKGQNFFTLHIKFEELYTNAQLTIDEIAERVLTLGKPPHSRFADYIKESQIKEIDTIGMKDLDMVEAILDDMATLIELEREVMEASDKAGDDGTNDMVNKFMQFKEKNTWMLRSFAGKR</sequence>
<gene>
    <name evidence="4" type="ORF">SAMN04488024_108170</name>
</gene>
<dbReference type="InterPro" id="IPR023188">
    <property type="entry name" value="DPS_DNA-bd_CS"/>
</dbReference>
<dbReference type="SUPFAM" id="SSF47240">
    <property type="entry name" value="Ferritin-like"/>
    <property type="match status" value="1"/>
</dbReference>
<evidence type="ECO:0000313" key="4">
    <source>
        <dbReference type="EMBL" id="SDD85827.1"/>
    </source>
</evidence>
<keyword evidence="5" id="KW-1185">Reference proteome</keyword>
<dbReference type="Proteomes" id="UP000199455">
    <property type="component" value="Unassembled WGS sequence"/>
</dbReference>
<organism evidence="4 5">
    <name type="scientific">Pedobacter soli</name>
    <dbReference type="NCBI Taxonomy" id="390242"/>
    <lineage>
        <taxon>Bacteria</taxon>
        <taxon>Pseudomonadati</taxon>
        <taxon>Bacteroidota</taxon>
        <taxon>Sphingobacteriia</taxon>
        <taxon>Sphingobacteriales</taxon>
        <taxon>Sphingobacteriaceae</taxon>
        <taxon>Pedobacter</taxon>
    </lineage>
</organism>
<dbReference type="Pfam" id="PF00210">
    <property type="entry name" value="Ferritin"/>
    <property type="match status" value="1"/>
</dbReference>
<evidence type="ECO:0000256" key="2">
    <source>
        <dbReference type="RuleBase" id="RU003875"/>
    </source>
</evidence>
<dbReference type="PANTHER" id="PTHR42932:SF1">
    <property type="entry name" value="GENERAL STRESS PROTEIN 20U"/>
    <property type="match status" value="1"/>
</dbReference>
<evidence type="ECO:0000259" key="3">
    <source>
        <dbReference type="Pfam" id="PF00210"/>
    </source>
</evidence>
<dbReference type="GO" id="GO:0003677">
    <property type="term" value="F:DNA binding"/>
    <property type="evidence" value="ECO:0007669"/>
    <property type="project" value="UniProtKB-KW"/>
</dbReference>
<evidence type="ECO:0000313" key="5">
    <source>
        <dbReference type="Proteomes" id="UP000199455"/>
    </source>
</evidence>
<dbReference type="PANTHER" id="PTHR42932">
    <property type="entry name" value="GENERAL STRESS PROTEIN 20U"/>
    <property type="match status" value="1"/>
</dbReference>
<dbReference type="PIRSF" id="PIRSF005900">
    <property type="entry name" value="Dps"/>
    <property type="match status" value="1"/>
</dbReference>
<dbReference type="InterPro" id="IPR002177">
    <property type="entry name" value="DPS_DNA-bd"/>
</dbReference>
<dbReference type="PRINTS" id="PR01346">
    <property type="entry name" value="HELNAPAPROT"/>
</dbReference>
<accession>A0A1G6Y7Z1</accession>
<dbReference type="GO" id="GO:0016722">
    <property type="term" value="F:oxidoreductase activity, acting on metal ions"/>
    <property type="evidence" value="ECO:0007669"/>
    <property type="project" value="InterPro"/>
</dbReference>
<protein>
    <submittedName>
        <fullName evidence="4">Starvation-inducible DNA-binding protein</fullName>
    </submittedName>
</protein>
<proteinExistence type="inferred from homology"/>
<dbReference type="STRING" id="390242.SAMN04488024_108170"/>
<comment type="similarity">
    <text evidence="1 2">Belongs to the Dps family.</text>
</comment>
<dbReference type="AlphaFoldDB" id="A0A1G6Y7Z1"/>